<keyword evidence="4" id="KW-0812">Transmembrane</keyword>
<dbReference type="GeneID" id="55612994"/>
<evidence type="ECO:0000256" key="2">
    <source>
        <dbReference type="SAM" id="Coils"/>
    </source>
</evidence>
<sequence length="2045" mass="217178">MPNYDLGTARGRIRVDSDTRGAKMADRALQAFERTVRALSNKMSDFERHMNAMERELNDAAREFDSTGRAAGRYESGVKDADRTTRSFSDGVLELNRRMKGLHYATEKLLPPSLMLARVYREFRGTRGGFIGLTQAVHRAGGTASILSMLTAQFIGMGAAVNQLTGRRRQIVQFASSFRTFTFVAGTMGALVAKTGLLQKALNRLASDTIGGDLALKGFHDRLDRVNRPMRALLQNMDRFSMGTVQLIGGTALMARGWRQLTARLNVFGQSLTFWTQRYPLLASAILGLFASIPAAIQLVNRALVWMSNLLLGAWDAVKQLSGGFLALPGIIATVLTAVGSLKAILSGFKELFKDVLKAETAEEMVEALGKLPPQFRELAKSVVYARDKLREIQQQMMTTFAQGGAEQIRALTDALGPQLASAGNQLAIAWRNAKDELVGFIAQGQTITDANTIFMRTAQIINSLKENIQPAASGMRDLAVVGTDFVREMVSLLPGITTQFAEWARTNRENGNLMRWMRESVSGARDLVAGLMDAGRAAWTLLTMFADRSGENALQRFANAMAKFNDTVQRSAASGVLREIADTVRNMGTDKISQFVDLIKDLGGTIRQAVDFASDLSDAFGDTFFMGVRVAAEILQHILDLLNEFGGGKVIGWIMGMVVAWKLVGAVLGPLRNTIQILIGAFTGFKGAQNIILGLMGTLENLGPVGRRASNAIGSVGDKLASWGTKAGLAGLAIGGVFMGMQAARDQIEAFNDTLDESVKHQVEFRENLQKAFITDRGMVGKTVFDTITSGMDTMMADLNAKAEQVPDFIDHIQELWFGGGKQGDSVRSGWGPFSTAEGNEFNAMQKQAQDAEKAKAAFDRLGVSNENLAGIVTGSEAVFNNFANTLRNSGDGGNEAAAELQRMRDTFNQMQADFQKVGPGGAMAAEGIRQIALAAGDTTTKLAGLKLALQGLGLLQTSEYEAAFAYAEAIKGLGNAAQEAVDTGAPLNDLLDATGNKLNTNSVNAQNLFNVLQPIGERFMALAANGGNVNQMWADMQGQLQTVATAFNLPIEKVQQLVGQVGAIPDVVGILVQLEGKDVLTQDLGAVVLAMQQKAGTGVEIPILVQNPEQVEAEIDKALGPVLDDWTTRTGNTLVIKPGLDPAALATLQQLLASKGINMPGGPPPAPATVPVAPGAPAPNVPAPQPPKVAPPPADQAALEDANKTIADLKRQIDELNNKPAKIQIDTATLSEVKTRLEEVKRVFNEGKIEFTIIAKGYDETTAVVNQVKDAVTKLIEEVNKIAGAFQTQLGQAQQHLNNFASGAKASGQAVGNDFAAGLNESFTGNVLPTLDRLLADFKARFPSSPPKKGPLAGRRYVDRSGRQLSEDFAAGVVSGYTVAGKAADGLAGQFAGLPYSSGSFQPTQILGDLSRLLQFGQQMKGVFDQVTNLMFSAAKFISDPLGKGTFFGQSTGAAFGFRVDPAAREEARKRKEDENYEAIGVVHQGTGRAPGDIEDAVARGTERGMAAGADWDAIAQKESGGNWAINTGNGYYGGLQFAQSSWEAAGGLAYASRADLASKEQQIAAAEELLKQQGPGAWPNTFVAARPGQTTSGSGGRTRGTISDEDILSRVPKGTYSAVGNLEQGLGDCSSAVEDLVNIMDSRPTGGRSMSTANAAEWLASRGFVRGTGGPGDFRVGFNAGHMQATLPGGTHFNWGSNAAAALGGRQGTGAQFAGATDFFYRPAGDWSDIAGNTAESVDQQRAILDQLRAGNSLLDEQIKVTENPNSTDTQVASALQGIQAEIDKQSLNDTPAGRANVQALEGIKSSITSERGMVENQNPIDQAASFVQGASGIAGAMFDVLNKTIEAISATKNLADMAIRYPANTEDIMQMIDDFQKYIELGAAIAGATSQVLSTIGSMVPSEGTFGAGSAIQAAGQVAAMVQAVLETTNAMIDIAQEAWHIFGSYFGQFLGALVGGPGGSLEGNVRFLLDQNSGQLFAYGADMPQDKRGHNVPGMIKGPEFQQGIGQVNVYGGPGSDPRDNTRQMMFQVRAAGFAGATGQ</sequence>
<feature type="compositionally biased region" description="Pro residues" evidence="3">
    <location>
        <begin position="1163"/>
        <end position="1196"/>
    </location>
</feature>
<keyword evidence="2" id="KW-0175">Coiled coil</keyword>
<dbReference type="GO" id="GO:0016787">
    <property type="term" value="F:hydrolase activity"/>
    <property type="evidence" value="ECO:0007669"/>
    <property type="project" value="UniProtKB-KW"/>
</dbReference>
<accession>A0A3S9UQK4</accession>
<feature type="region of interest" description="Disordered" evidence="3">
    <location>
        <begin position="1158"/>
        <end position="1197"/>
    </location>
</feature>
<gene>
    <name evidence="6" type="primary">35</name>
    <name evidence="6" type="ORF">SEA_DRLUPO_35</name>
</gene>
<keyword evidence="1" id="KW-0378">Hydrolase</keyword>
<evidence type="ECO:0000256" key="3">
    <source>
        <dbReference type="SAM" id="MobiDB-lite"/>
    </source>
</evidence>
<dbReference type="EMBL" id="MK279909">
    <property type="protein sequence ID" value="AZS12571.1"/>
    <property type="molecule type" value="Genomic_DNA"/>
</dbReference>
<evidence type="ECO:0000256" key="1">
    <source>
        <dbReference type="ARBA" id="ARBA00022801"/>
    </source>
</evidence>
<evidence type="ECO:0000259" key="5">
    <source>
        <dbReference type="Pfam" id="PF06737"/>
    </source>
</evidence>
<dbReference type="KEGG" id="vg:55612994"/>
<keyword evidence="4" id="KW-1133">Transmembrane helix</keyword>
<name>A0A3S9UQK4_9CAUD</name>
<organism evidence="6 7">
    <name type="scientific">Mycobacterium phage DrLupo</name>
    <dbReference type="NCBI Taxonomy" id="2499037"/>
    <lineage>
        <taxon>Viruses</taxon>
        <taxon>Duplodnaviria</taxon>
        <taxon>Heunggongvirae</taxon>
        <taxon>Uroviricota</taxon>
        <taxon>Caudoviricetes</taxon>
        <taxon>Barnyardvirus</taxon>
        <taxon>Barnyardvirus drlupo</taxon>
    </lineage>
</organism>
<evidence type="ECO:0000313" key="7">
    <source>
        <dbReference type="Proteomes" id="UP000288363"/>
    </source>
</evidence>
<dbReference type="CDD" id="cd13925">
    <property type="entry name" value="RPF"/>
    <property type="match status" value="1"/>
</dbReference>
<dbReference type="Pfam" id="PF06737">
    <property type="entry name" value="Transglycosylas"/>
    <property type="match status" value="1"/>
</dbReference>
<dbReference type="SUPFAM" id="SSF53955">
    <property type="entry name" value="Lysozyme-like"/>
    <property type="match status" value="1"/>
</dbReference>
<dbReference type="RefSeq" id="YP_009842733.1">
    <property type="nucleotide sequence ID" value="NC_048743.1"/>
</dbReference>
<keyword evidence="7" id="KW-1185">Reference proteome</keyword>
<dbReference type="InterPro" id="IPR023346">
    <property type="entry name" value="Lysozyme-like_dom_sf"/>
</dbReference>
<dbReference type="Gene3D" id="1.10.530.10">
    <property type="match status" value="1"/>
</dbReference>
<feature type="transmembrane region" description="Helical" evidence="4">
    <location>
        <begin position="279"/>
        <end position="301"/>
    </location>
</feature>
<feature type="domain" description="Resuscitation-promoting factor core lysozyme-like" evidence="5">
    <location>
        <begin position="1510"/>
        <end position="1583"/>
    </location>
</feature>
<evidence type="ECO:0000256" key="4">
    <source>
        <dbReference type="SAM" id="Phobius"/>
    </source>
</evidence>
<reference evidence="6 7" key="1">
    <citation type="submission" date="2018-12" db="EMBL/GenBank/DDBJ databases">
        <authorList>
            <person name="Almail A."/>
            <person name="Dorhout K.E."/>
            <person name="Johnson J."/>
            <person name="Jorgensen H.J."/>
            <person name="Tolsma S."/>
            <person name="Garlena R.A."/>
            <person name="Russell D.A."/>
            <person name="Pope W.H."/>
            <person name="Jacobs-Sera D."/>
            <person name="Hatfull G.F."/>
        </authorList>
    </citation>
    <scope>NUCLEOTIDE SEQUENCE [LARGE SCALE GENOMIC DNA]</scope>
</reference>
<protein>
    <submittedName>
        <fullName evidence="6">Tape measure protein</fullName>
    </submittedName>
</protein>
<dbReference type="Proteomes" id="UP000288363">
    <property type="component" value="Segment"/>
</dbReference>
<dbReference type="InterPro" id="IPR010618">
    <property type="entry name" value="RPF"/>
</dbReference>
<keyword evidence="4" id="KW-0472">Membrane</keyword>
<feature type="coiled-coil region" evidence="2">
    <location>
        <begin position="22"/>
        <end position="63"/>
    </location>
</feature>
<evidence type="ECO:0000313" key="6">
    <source>
        <dbReference type="EMBL" id="AZS12571.1"/>
    </source>
</evidence>
<feature type="transmembrane region" description="Helical" evidence="4">
    <location>
        <begin position="321"/>
        <end position="346"/>
    </location>
</feature>
<proteinExistence type="predicted"/>